<evidence type="ECO:0000313" key="2">
    <source>
        <dbReference type="Proteomes" id="UP000636793"/>
    </source>
</evidence>
<reference evidence="1" key="2">
    <citation type="submission" date="2020-09" db="EMBL/GenBank/DDBJ databases">
        <authorList>
            <person name="Sun Q."/>
            <person name="Zhou Y."/>
        </authorList>
    </citation>
    <scope>NUCLEOTIDE SEQUENCE</scope>
    <source>
        <strain evidence="1">CGMCC 1.15085</strain>
    </source>
</reference>
<dbReference type="InterPro" id="IPR016024">
    <property type="entry name" value="ARM-type_fold"/>
</dbReference>
<keyword evidence="2" id="KW-1185">Reference proteome</keyword>
<evidence type="ECO:0008006" key="3">
    <source>
        <dbReference type="Google" id="ProtNLM"/>
    </source>
</evidence>
<dbReference type="InterPro" id="IPR011989">
    <property type="entry name" value="ARM-like"/>
</dbReference>
<comment type="caution">
    <text evidence="1">The sequence shown here is derived from an EMBL/GenBank/DDBJ whole genome shotgun (WGS) entry which is preliminary data.</text>
</comment>
<accession>A0A916WSM7</accession>
<dbReference type="Proteomes" id="UP000636793">
    <property type="component" value="Unassembled WGS sequence"/>
</dbReference>
<organism evidence="1 2">
    <name type="scientific">Flexivirga endophytica</name>
    <dbReference type="NCBI Taxonomy" id="1849103"/>
    <lineage>
        <taxon>Bacteria</taxon>
        <taxon>Bacillati</taxon>
        <taxon>Actinomycetota</taxon>
        <taxon>Actinomycetes</taxon>
        <taxon>Micrococcales</taxon>
        <taxon>Dermacoccaceae</taxon>
        <taxon>Flexivirga</taxon>
    </lineage>
</organism>
<sequence length="116" mass="12195">MRCVGLLGGEMDPALMEVIGGDGAAYVVSGHEGGPDGYWPRTWALRALLHVWDPAAEPAVLAASSDDHWRVREMAAKVIAARMTSSTAAPAALEQLAADDSTRVRAAAERARAKLG</sequence>
<dbReference type="Gene3D" id="1.25.10.10">
    <property type="entry name" value="Leucine-rich Repeat Variant"/>
    <property type="match status" value="1"/>
</dbReference>
<evidence type="ECO:0000313" key="1">
    <source>
        <dbReference type="EMBL" id="GGB26880.1"/>
    </source>
</evidence>
<proteinExistence type="predicted"/>
<dbReference type="AlphaFoldDB" id="A0A916WSM7"/>
<dbReference type="Pfam" id="PF13646">
    <property type="entry name" value="HEAT_2"/>
    <property type="match status" value="1"/>
</dbReference>
<gene>
    <name evidence="1" type="ORF">GCM10011492_16450</name>
</gene>
<name>A0A916WSM7_9MICO</name>
<reference evidence="1" key="1">
    <citation type="journal article" date="2014" name="Int. J. Syst. Evol. Microbiol.">
        <title>Complete genome sequence of Corynebacterium casei LMG S-19264T (=DSM 44701T), isolated from a smear-ripened cheese.</title>
        <authorList>
            <consortium name="US DOE Joint Genome Institute (JGI-PGF)"/>
            <person name="Walter F."/>
            <person name="Albersmeier A."/>
            <person name="Kalinowski J."/>
            <person name="Ruckert C."/>
        </authorList>
    </citation>
    <scope>NUCLEOTIDE SEQUENCE</scope>
    <source>
        <strain evidence="1">CGMCC 1.15085</strain>
    </source>
</reference>
<dbReference type="SUPFAM" id="SSF48371">
    <property type="entry name" value="ARM repeat"/>
    <property type="match status" value="1"/>
</dbReference>
<protein>
    <recommendedName>
        <fullName evidence="3">HEAT repeat domain-containing protein</fullName>
    </recommendedName>
</protein>
<dbReference type="EMBL" id="BMHI01000002">
    <property type="protein sequence ID" value="GGB26880.1"/>
    <property type="molecule type" value="Genomic_DNA"/>
</dbReference>